<dbReference type="HAMAP" id="MF_01479">
    <property type="entry name" value="WhiB"/>
    <property type="match status" value="1"/>
</dbReference>
<comment type="PTM">
    <text evidence="11">The Fe-S cluster can be nitrosylated by nitric oxide (NO).</text>
</comment>
<gene>
    <name evidence="11" type="primary">whiB</name>
    <name evidence="14" type="ORF">OHU69_13290</name>
</gene>
<keyword evidence="5 11" id="KW-0408">Iron</keyword>
<name>A0AAU1U4N1_9ACTN</name>
<evidence type="ECO:0000313" key="14">
    <source>
        <dbReference type="EMBL" id="WTS11917.1"/>
    </source>
</evidence>
<comment type="subcellular location">
    <subcellularLocation>
        <location evidence="1 11">Cytoplasm</location>
    </subcellularLocation>
</comment>
<keyword evidence="3 11" id="KW-0004">4Fe-4S</keyword>
<evidence type="ECO:0000256" key="12">
    <source>
        <dbReference type="SAM" id="MobiDB-lite"/>
    </source>
</evidence>
<keyword evidence="9 11" id="KW-1015">Disulfide bond</keyword>
<feature type="domain" description="4Fe-4S Wbl-type" evidence="13">
    <location>
        <begin position="24"/>
        <end position="88"/>
    </location>
</feature>
<keyword evidence="11" id="KW-0963">Cytoplasm</keyword>
<feature type="binding site" evidence="11">
    <location>
        <position position="25"/>
    </location>
    <ligand>
        <name>[4Fe-4S] cluster</name>
        <dbReference type="ChEBI" id="CHEBI:49883"/>
    </ligand>
</feature>
<evidence type="ECO:0000256" key="6">
    <source>
        <dbReference type="ARBA" id="ARBA00023014"/>
    </source>
</evidence>
<evidence type="ECO:0000256" key="4">
    <source>
        <dbReference type="ARBA" id="ARBA00022723"/>
    </source>
</evidence>
<evidence type="ECO:0000259" key="13">
    <source>
        <dbReference type="PROSITE" id="PS51674"/>
    </source>
</evidence>
<feature type="binding site" evidence="11">
    <location>
        <position position="64"/>
    </location>
    <ligand>
        <name>[4Fe-4S] cluster</name>
        <dbReference type="ChEBI" id="CHEBI:49883"/>
    </ligand>
</feature>
<organism evidence="14">
    <name type="scientific">Streptomyces sp. NBC_00119</name>
    <dbReference type="NCBI Taxonomy" id="2975659"/>
    <lineage>
        <taxon>Bacteria</taxon>
        <taxon>Bacillati</taxon>
        <taxon>Actinomycetota</taxon>
        <taxon>Actinomycetes</taxon>
        <taxon>Kitasatosporales</taxon>
        <taxon>Streptomycetaceae</taxon>
        <taxon>Streptomyces</taxon>
    </lineage>
</organism>
<dbReference type="AlphaFoldDB" id="A0AAU1U4N1"/>
<dbReference type="GO" id="GO:0051539">
    <property type="term" value="F:4 iron, 4 sulfur cluster binding"/>
    <property type="evidence" value="ECO:0007669"/>
    <property type="project" value="UniProtKB-UniRule"/>
</dbReference>
<evidence type="ECO:0000256" key="8">
    <source>
        <dbReference type="ARBA" id="ARBA00023125"/>
    </source>
</evidence>
<evidence type="ECO:0000256" key="3">
    <source>
        <dbReference type="ARBA" id="ARBA00022485"/>
    </source>
</evidence>
<comment type="similarity">
    <text evidence="2 11">Belongs to the WhiB family.</text>
</comment>
<dbReference type="PROSITE" id="PS51674">
    <property type="entry name" value="4FE4S_WBL"/>
    <property type="match status" value="1"/>
</dbReference>
<keyword evidence="4 11" id="KW-0479">Metal-binding</keyword>
<dbReference type="GO" id="GO:0047134">
    <property type="term" value="F:protein-disulfide reductase [NAD(P)H] activity"/>
    <property type="evidence" value="ECO:0007669"/>
    <property type="project" value="TreeGrafter"/>
</dbReference>
<dbReference type="InterPro" id="IPR003482">
    <property type="entry name" value="Whib"/>
</dbReference>
<accession>A0AAU1U4N1</accession>
<feature type="binding site" evidence="11">
    <location>
        <position position="55"/>
    </location>
    <ligand>
        <name>[4Fe-4S] cluster</name>
        <dbReference type="ChEBI" id="CHEBI:49883"/>
    </ligand>
</feature>
<keyword evidence="8 11" id="KW-0238">DNA-binding</keyword>
<dbReference type="InterPro" id="IPR034768">
    <property type="entry name" value="4FE4S_WBL"/>
</dbReference>
<evidence type="ECO:0000256" key="2">
    <source>
        <dbReference type="ARBA" id="ARBA00006597"/>
    </source>
</evidence>
<evidence type="ECO:0000256" key="5">
    <source>
        <dbReference type="ARBA" id="ARBA00023004"/>
    </source>
</evidence>
<feature type="binding site" evidence="11">
    <location>
        <position position="58"/>
    </location>
    <ligand>
        <name>[4Fe-4S] cluster</name>
        <dbReference type="ChEBI" id="CHEBI:49883"/>
    </ligand>
</feature>
<keyword evidence="10 11" id="KW-0804">Transcription</keyword>
<proteinExistence type="inferred from homology"/>
<dbReference type="EMBL" id="CP108195">
    <property type="protein sequence ID" value="WTS11917.1"/>
    <property type="molecule type" value="Genomic_DNA"/>
</dbReference>
<protein>
    <recommendedName>
        <fullName evidence="11">Transcriptional regulator WhiB</fullName>
    </recommendedName>
</protein>
<keyword evidence="7 11" id="KW-0805">Transcription regulation</keyword>
<feature type="region of interest" description="Disordered" evidence="12">
    <location>
        <begin position="159"/>
        <end position="201"/>
    </location>
</feature>
<reference evidence="14" key="1">
    <citation type="submission" date="2022-10" db="EMBL/GenBank/DDBJ databases">
        <title>The complete genomes of actinobacterial strains from the NBC collection.</title>
        <authorList>
            <person name="Joergensen T.S."/>
            <person name="Alvarez Arevalo M."/>
            <person name="Sterndorff E.B."/>
            <person name="Faurdal D."/>
            <person name="Vuksanovic O."/>
            <person name="Mourched A.-S."/>
            <person name="Charusanti P."/>
            <person name="Shaw S."/>
            <person name="Blin K."/>
            <person name="Weber T."/>
        </authorList>
    </citation>
    <scope>NUCLEOTIDE SEQUENCE</scope>
    <source>
        <strain evidence="14">NBC_00119</strain>
    </source>
</reference>
<dbReference type="GO" id="GO:0045454">
    <property type="term" value="P:cell redox homeostasis"/>
    <property type="evidence" value="ECO:0007669"/>
    <property type="project" value="TreeGrafter"/>
</dbReference>
<dbReference type="Pfam" id="PF02467">
    <property type="entry name" value="Whib"/>
    <property type="match status" value="1"/>
</dbReference>
<dbReference type="GO" id="GO:0035731">
    <property type="term" value="F:dinitrosyl-iron complex binding"/>
    <property type="evidence" value="ECO:0007669"/>
    <property type="project" value="UniProtKB-UniRule"/>
</dbReference>
<dbReference type="GO" id="GO:0003677">
    <property type="term" value="F:DNA binding"/>
    <property type="evidence" value="ECO:0007669"/>
    <property type="project" value="UniProtKB-UniRule"/>
</dbReference>
<comment type="PTM">
    <text evidence="11">Upon Fe-S cluster removal intramolecular disulfide bonds are formed.</text>
</comment>
<evidence type="ECO:0000256" key="9">
    <source>
        <dbReference type="ARBA" id="ARBA00023157"/>
    </source>
</evidence>
<dbReference type="GO" id="GO:0005737">
    <property type="term" value="C:cytoplasm"/>
    <property type="evidence" value="ECO:0007669"/>
    <property type="project" value="UniProtKB-SubCell"/>
</dbReference>
<keyword evidence="6 11" id="KW-0411">Iron-sulfur</keyword>
<dbReference type="GO" id="GO:0045892">
    <property type="term" value="P:negative regulation of DNA-templated transcription"/>
    <property type="evidence" value="ECO:0007669"/>
    <property type="project" value="TreeGrafter"/>
</dbReference>
<comment type="function">
    <text evidence="11">Acts as a transcriptional regulator. Probably redox-responsive. The apo- but not holo-form probably binds DNA.</text>
</comment>
<dbReference type="PANTHER" id="PTHR38839">
    <property type="entry name" value="TRANSCRIPTIONAL REGULATOR WHID-RELATED"/>
    <property type="match status" value="1"/>
</dbReference>
<evidence type="ECO:0000256" key="1">
    <source>
        <dbReference type="ARBA" id="ARBA00004496"/>
    </source>
</evidence>
<comment type="cofactor">
    <cofactor evidence="11">
        <name>[4Fe-4S] cluster</name>
        <dbReference type="ChEBI" id="CHEBI:49883"/>
    </cofactor>
    <text evidence="11">Binds 1 [4Fe-4S] cluster per subunit. Following nitrosylation of the [4Fe-4S] cluster binds 1 [4Fe-8(NO)] cluster per subunit.</text>
</comment>
<dbReference type="GO" id="GO:0046872">
    <property type="term" value="F:metal ion binding"/>
    <property type="evidence" value="ECO:0007669"/>
    <property type="project" value="UniProtKB-KW"/>
</dbReference>
<evidence type="ECO:0000256" key="10">
    <source>
        <dbReference type="ARBA" id="ARBA00023163"/>
    </source>
</evidence>
<sequence length="201" mass="22685">MHHTTSNTSQHRALGNHSWRDRAACRSTPHHQIDPDLFFPEPDELDRIHQAKTLCAQCPVRQGCLDAALDNGDTVGIRGGMTEEERDPLHKKTEFRLDYSRVNDALAGRDIFLSRAERRAVARAAYQADIPADRLATMLKISDEHAKKLYRRTRREIRNRAAEQQQATEDNGAVIPLGNTRKTPHNPQRKASAHGTRQSAA</sequence>
<evidence type="ECO:0000256" key="11">
    <source>
        <dbReference type="HAMAP-Rule" id="MF_01479"/>
    </source>
</evidence>
<evidence type="ECO:0000256" key="7">
    <source>
        <dbReference type="ARBA" id="ARBA00023015"/>
    </source>
</evidence>
<feature type="compositionally biased region" description="Basic residues" evidence="12">
    <location>
        <begin position="182"/>
        <end position="192"/>
    </location>
</feature>